<dbReference type="Proteomes" id="UP001583186">
    <property type="component" value="Unassembled WGS sequence"/>
</dbReference>
<feature type="compositionally biased region" description="Low complexity" evidence="2">
    <location>
        <begin position="127"/>
        <end position="194"/>
    </location>
</feature>
<reference evidence="5 6" key="1">
    <citation type="journal article" date="2024" name="IMA Fungus">
        <title>IMA Genome - F19 : A genome assembly and annotation guide to empower mycologists, including annotated draft genome sequences of Ceratocystis pirilliformis, Diaporthe australafricana, Fusarium ophioides, Paecilomyces lecythidis, and Sporothrix stenoceras.</title>
        <authorList>
            <person name="Aylward J."/>
            <person name="Wilson A.M."/>
            <person name="Visagie C.M."/>
            <person name="Spraker J."/>
            <person name="Barnes I."/>
            <person name="Buitendag C."/>
            <person name="Ceriani C."/>
            <person name="Del Mar Angel L."/>
            <person name="du Plessis D."/>
            <person name="Fuchs T."/>
            <person name="Gasser K."/>
            <person name="Kramer D."/>
            <person name="Li W."/>
            <person name="Munsamy K."/>
            <person name="Piso A."/>
            <person name="Price J.L."/>
            <person name="Sonnekus B."/>
            <person name="Thomas C."/>
            <person name="van der Nest A."/>
            <person name="van Dijk A."/>
            <person name="van Heerden A."/>
            <person name="van Vuuren N."/>
            <person name="Yilmaz N."/>
            <person name="Duong T.A."/>
            <person name="van der Merwe N.A."/>
            <person name="Wingfield M.J."/>
            <person name="Wingfield B.D."/>
        </authorList>
    </citation>
    <scope>NUCLEOTIDE SEQUENCE [LARGE SCALE GENOMIC DNA]</scope>
    <source>
        <strain evidence="5 6">CMW 5346</strain>
    </source>
</reference>
<dbReference type="EMBL" id="JAWCUI010000003">
    <property type="protein sequence ID" value="KAL1902785.1"/>
    <property type="molecule type" value="Genomic_DNA"/>
</dbReference>
<evidence type="ECO:0000256" key="1">
    <source>
        <dbReference type="ARBA" id="ARBA00022729"/>
    </source>
</evidence>
<gene>
    <name evidence="5" type="ORF">Sste5346_000695</name>
</gene>
<evidence type="ECO:0000256" key="3">
    <source>
        <dbReference type="SAM" id="SignalP"/>
    </source>
</evidence>
<protein>
    <recommendedName>
        <fullName evidence="4">Yeast cell wall synthesis Kre9/Knh1-like N-terminal domain-containing protein</fullName>
    </recommendedName>
</protein>
<dbReference type="InterPro" id="IPR052982">
    <property type="entry name" value="SRP1/TIP1-like"/>
</dbReference>
<comment type="caution">
    <text evidence="5">The sequence shown here is derived from an EMBL/GenBank/DDBJ whole genome shotgun (WGS) entry which is preliminary data.</text>
</comment>
<feature type="compositionally biased region" description="Polar residues" evidence="2">
    <location>
        <begin position="195"/>
        <end position="206"/>
    </location>
</feature>
<keyword evidence="1 3" id="KW-0732">Signal</keyword>
<organism evidence="5 6">
    <name type="scientific">Sporothrix stenoceras</name>
    <dbReference type="NCBI Taxonomy" id="5173"/>
    <lineage>
        <taxon>Eukaryota</taxon>
        <taxon>Fungi</taxon>
        <taxon>Dikarya</taxon>
        <taxon>Ascomycota</taxon>
        <taxon>Pezizomycotina</taxon>
        <taxon>Sordariomycetes</taxon>
        <taxon>Sordariomycetidae</taxon>
        <taxon>Ophiostomatales</taxon>
        <taxon>Ophiostomataceae</taxon>
        <taxon>Sporothrix</taxon>
    </lineage>
</organism>
<feature type="domain" description="Yeast cell wall synthesis Kre9/Knh1-like N-terminal" evidence="4">
    <location>
        <begin position="27"/>
        <end position="120"/>
    </location>
</feature>
<dbReference type="PANTHER" id="PTHR40633">
    <property type="entry name" value="MATRIX PROTEIN, PUTATIVE (AFU_ORTHOLOGUE AFUA_8G05410)-RELATED"/>
    <property type="match status" value="1"/>
</dbReference>
<feature type="signal peptide" evidence="3">
    <location>
        <begin position="1"/>
        <end position="17"/>
    </location>
</feature>
<evidence type="ECO:0000259" key="4">
    <source>
        <dbReference type="Pfam" id="PF10342"/>
    </source>
</evidence>
<keyword evidence="6" id="KW-1185">Reference proteome</keyword>
<evidence type="ECO:0000313" key="6">
    <source>
        <dbReference type="Proteomes" id="UP001583186"/>
    </source>
</evidence>
<dbReference type="Pfam" id="PF10342">
    <property type="entry name" value="Kre9_KNH"/>
    <property type="match status" value="1"/>
</dbReference>
<sequence length="258" mass="24885">MHYTAASILAFASAVLAQTANFDVISKPTEGSVVPAGETYTITWSPTADYNNDTITLTLLGGATSKTLQTVSVIKAGVANSAGEYAWAVASSLGAEATYGIEITLDSDPSILEYSFPFTISGGGASSSSGSGSASGSTTGSSSASSSAPASTTKTTSSSSSSSSSVKTTSTTSSSSSSSSPAAPSTLTTVTSAAGNGTVTTTKPSGSKTVVTATHTATKSGSAASGTASTVTTSGAKSLGAGSFVTLMGGLAVAFFAL</sequence>
<feature type="chain" id="PRO_5046540152" description="Yeast cell wall synthesis Kre9/Knh1-like N-terminal domain-containing protein" evidence="3">
    <location>
        <begin position="18"/>
        <end position="258"/>
    </location>
</feature>
<proteinExistence type="predicted"/>
<name>A0ABR3ZQ04_9PEZI</name>
<evidence type="ECO:0000313" key="5">
    <source>
        <dbReference type="EMBL" id="KAL1902785.1"/>
    </source>
</evidence>
<feature type="region of interest" description="Disordered" evidence="2">
    <location>
        <begin position="127"/>
        <end position="207"/>
    </location>
</feature>
<dbReference type="InterPro" id="IPR018466">
    <property type="entry name" value="Kre9/Knh1-like_N"/>
</dbReference>
<dbReference type="PANTHER" id="PTHR40633:SF1">
    <property type="entry name" value="GPI ANCHORED SERINE-THREONINE RICH PROTEIN (AFU_ORTHOLOGUE AFUA_1G03630)"/>
    <property type="match status" value="1"/>
</dbReference>
<accession>A0ABR3ZQ04</accession>
<evidence type="ECO:0000256" key="2">
    <source>
        <dbReference type="SAM" id="MobiDB-lite"/>
    </source>
</evidence>